<evidence type="ECO:0000256" key="7">
    <source>
        <dbReference type="ARBA" id="ARBA00022777"/>
    </source>
</evidence>
<sequence length="404" mass="42753">MARRTKIIATVGPACEDDATLRKMVRAGMDVARLSLAHGTLDEAAGRLEAVRRTAAEEGRVVGVLVDLPGPKIRAGSFGEQSVTLTEGSTVELRIGSQVSTASILEVDYEGLLTDVEVGDRLTIGDGRAVVEIVDAGPDHLSARVAHGGQLSGRPGLHIPADHLSLRAPTDNDLVALERFLELDVDMVALSFVRSADDLARLPVDPHPQGPLVVAKIETRAAIDDLPAIIEASGAVMVARGDLGSECSIEELPILQKEIIRQCITLGRPAITATQMLESMVKAPEPTRAEASDVANAVWDGSSVLMLSGETAIGDDPVNVVATMARIAERADDEFDHRAWLTELAQMRLADTGDPDTAITDAMTHASARALTELGIGTILCISGSGFTVRSMARFRPAARILGF</sequence>
<feature type="domain" description="Pyruvate kinase barrel" evidence="12">
    <location>
        <begin position="3"/>
        <end position="321"/>
    </location>
</feature>
<comment type="pathway">
    <text evidence="1">Carbohydrate degradation; glycolysis; pyruvate from D-glyceraldehyde 3-phosphate: step 5/5.</text>
</comment>
<dbReference type="PANTHER" id="PTHR11817">
    <property type="entry name" value="PYRUVATE KINASE"/>
    <property type="match status" value="1"/>
</dbReference>
<dbReference type="NCBIfam" id="TIGR01064">
    <property type="entry name" value="pyruv_kin"/>
    <property type="match status" value="1"/>
</dbReference>
<dbReference type="EMBL" id="UINC01007564">
    <property type="protein sequence ID" value="SVA34042.1"/>
    <property type="molecule type" value="Genomic_DNA"/>
</dbReference>
<gene>
    <name evidence="13" type="ORF">METZ01_LOCUS86896</name>
</gene>
<dbReference type="InterPro" id="IPR040442">
    <property type="entry name" value="Pyrv_kinase-like_dom_sf"/>
</dbReference>
<evidence type="ECO:0000256" key="2">
    <source>
        <dbReference type="ARBA" id="ARBA00008663"/>
    </source>
</evidence>
<evidence type="ECO:0000256" key="10">
    <source>
        <dbReference type="ARBA" id="ARBA00023152"/>
    </source>
</evidence>
<dbReference type="Gene3D" id="2.40.33.10">
    <property type="entry name" value="PK beta-barrel domain-like"/>
    <property type="match status" value="1"/>
</dbReference>
<keyword evidence="5" id="KW-0479">Metal-binding</keyword>
<evidence type="ECO:0000313" key="13">
    <source>
        <dbReference type="EMBL" id="SVA34042.1"/>
    </source>
</evidence>
<keyword evidence="6" id="KW-0547">Nucleotide-binding</keyword>
<evidence type="ECO:0000259" key="12">
    <source>
        <dbReference type="Pfam" id="PF00224"/>
    </source>
</evidence>
<dbReference type="EC" id="2.7.1.40" evidence="3"/>
<dbReference type="PRINTS" id="PR01050">
    <property type="entry name" value="PYRUVTKNASE"/>
</dbReference>
<dbReference type="UniPathway" id="UPA00109">
    <property type="reaction ID" value="UER00188"/>
</dbReference>
<keyword evidence="11" id="KW-0670">Pyruvate</keyword>
<keyword evidence="9" id="KW-0460">Magnesium</keyword>
<dbReference type="GO" id="GO:0016301">
    <property type="term" value="F:kinase activity"/>
    <property type="evidence" value="ECO:0007669"/>
    <property type="project" value="UniProtKB-KW"/>
</dbReference>
<dbReference type="Gene3D" id="3.20.20.60">
    <property type="entry name" value="Phosphoenolpyruvate-binding domains"/>
    <property type="match status" value="1"/>
</dbReference>
<dbReference type="Gene3D" id="3.40.1380.20">
    <property type="entry name" value="Pyruvate kinase, C-terminal domain"/>
    <property type="match status" value="1"/>
</dbReference>
<dbReference type="InterPro" id="IPR015793">
    <property type="entry name" value="Pyrv_Knase_brl"/>
</dbReference>
<dbReference type="GO" id="GO:0004743">
    <property type="term" value="F:pyruvate kinase activity"/>
    <property type="evidence" value="ECO:0007669"/>
    <property type="project" value="UniProtKB-EC"/>
</dbReference>
<dbReference type="InterPro" id="IPR015806">
    <property type="entry name" value="Pyrv_Knase_insert_dom_sf"/>
</dbReference>
<accession>A0A381V0Z8</accession>
<keyword evidence="4" id="KW-0808">Transferase</keyword>
<comment type="similarity">
    <text evidence="2">Belongs to the pyruvate kinase family.</text>
</comment>
<dbReference type="SUPFAM" id="SSF50800">
    <property type="entry name" value="PK beta-barrel domain-like"/>
    <property type="match status" value="1"/>
</dbReference>
<evidence type="ECO:0000256" key="6">
    <source>
        <dbReference type="ARBA" id="ARBA00022741"/>
    </source>
</evidence>
<proteinExistence type="inferred from homology"/>
<dbReference type="GO" id="GO:0000287">
    <property type="term" value="F:magnesium ion binding"/>
    <property type="evidence" value="ECO:0007669"/>
    <property type="project" value="InterPro"/>
</dbReference>
<evidence type="ECO:0000256" key="1">
    <source>
        <dbReference type="ARBA" id="ARBA00004997"/>
    </source>
</evidence>
<name>A0A381V0Z8_9ZZZZ</name>
<evidence type="ECO:0000256" key="8">
    <source>
        <dbReference type="ARBA" id="ARBA00022840"/>
    </source>
</evidence>
<dbReference type="Pfam" id="PF00224">
    <property type="entry name" value="PK"/>
    <property type="match status" value="1"/>
</dbReference>
<dbReference type="GO" id="GO:0005524">
    <property type="term" value="F:ATP binding"/>
    <property type="evidence" value="ECO:0007669"/>
    <property type="project" value="UniProtKB-KW"/>
</dbReference>
<evidence type="ECO:0000256" key="9">
    <source>
        <dbReference type="ARBA" id="ARBA00022842"/>
    </source>
</evidence>
<keyword evidence="10" id="KW-0324">Glycolysis</keyword>
<dbReference type="InterPro" id="IPR036918">
    <property type="entry name" value="Pyrv_Knase_C_sf"/>
</dbReference>
<dbReference type="SUPFAM" id="SSF52935">
    <property type="entry name" value="PK C-terminal domain-like"/>
    <property type="match status" value="1"/>
</dbReference>
<dbReference type="InterPro" id="IPR015813">
    <property type="entry name" value="Pyrv/PenolPyrv_kinase-like_dom"/>
</dbReference>
<evidence type="ECO:0000256" key="5">
    <source>
        <dbReference type="ARBA" id="ARBA00022723"/>
    </source>
</evidence>
<dbReference type="InterPro" id="IPR001697">
    <property type="entry name" value="Pyr_Knase"/>
</dbReference>
<keyword evidence="7" id="KW-0418">Kinase</keyword>
<keyword evidence="8" id="KW-0067">ATP-binding</keyword>
<protein>
    <recommendedName>
        <fullName evidence="3">pyruvate kinase</fullName>
        <ecNumber evidence="3">2.7.1.40</ecNumber>
    </recommendedName>
</protein>
<organism evidence="13">
    <name type="scientific">marine metagenome</name>
    <dbReference type="NCBI Taxonomy" id="408172"/>
    <lineage>
        <taxon>unclassified sequences</taxon>
        <taxon>metagenomes</taxon>
        <taxon>ecological metagenomes</taxon>
    </lineage>
</organism>
<dbReference type="GO" id="GO:0030955">
    <property type="term" value="F:potassium ion binding"/>
    <property type="evidence" value="ECO:0007669"/>
    <property type="project" value="InterPro"/>
</dbReference>
<dbReference type="AlphaFoldDB" id="A0A381V0Z8"/>
<evidence type="ECO:0000256" key="3">
    <source>
        <dbReference type="ARBA" id="ARBA00012142"/>
    </source>
</evidence>
<evidence type="ECO:0000256" key="11">
    <source>
        <dbReference type="ARBA" id="ARBA00023317"/>
    </source>
</evidence>
<dbReference type="InterPro" id="IPR011037">
    <property type="entry name" value="Pyrv_Knase-like_insert_dom_sf"/>
</dbReference>
<dbReference type="SUPFAM" id="SSF51621">
    <property type="entry name" value="Phosphoenolpyruvate/pyruvate domain"/>
    <property type="match status" value="1"/>
</dbReference>
<feature type="non-terminal residue" evidence="13">
    <location>
        <position position="404"/>
    </location>
</feature>
<reference evidence="13" key="1">
    <citation type="submission" date="2018-05" db="EMBL/GenBank/DDBJ databases">
        <authorList>
            <person name="Lanie J.A."/>
            <person name="Ng W.-L."/>
            <person name="Kazmierczak K.M."/>
            <person name="Andrzejewski T.M."/>
            <person name="Davidsen T.M."/>
            <person name="Wayne K.J."/>
            <person name="Tettelin H."/>
            <person name="Glass J.I."/>
            <person name="Rusch D."/>
            <person name="Podicherti R."/>
            <person name="Tsui H.-C.T."/>
            <person name="Winkler M.E."/>
        </authorList>
    </citation>
    <scope>NUCLEOTIDE SEQUENCE</scope>
</reference>
<evidence type="ECO:0000256" key="4">
    <source>
        <dbReference type="ARBA" id="ARBA00022679"/>
    </source>
</evidence>